<dbReference type="EMBL" id="SOEB01000046">
    <property type="protein sequence ID" value="TDX21113.1"/>
    <property type="molecule type" value="Genomic_DNA"/>
</dbReference>
<dbReference type="Proteomes" id="UP000295484">
    <property type="component" value="Unassembled WGS sequence"/>
</dbReference>
<protein>
    <submittedName>
        <fullName evidence="1">Uncharacterized protein</fullName>
    </submittedName>
</protein>
<comment type="caution">
    <text evidence="1">The sequence shown here is derived from an EMBL/GenBank/DDBJ whole genome shotgun (WGS) entry which is preliminary data.</text>
</comment>
<accession>A0A4V3GS13</accession>
<evidence type="ECO:0000313" key="1">
    <source>
        <dbReference type="EMBL" id="TDX21113.1"/>
    </source>
</evidence>
<name>A0A4V3GS13_9RHOB</name>
<sequence length="334" mass="37537">MFKNLQQELEKLGRMKEISVPIEPDSEGYLDKECPSEPCLFLFKVHGDDWSNIVRDEEVFCPSCGHVAPKKSWYPRAQLEAARDYALGTIANSMNKAMRADAAASKRRQNRNSFLSITLDVKGGRDTVLVPVAAAEPMRLRTSCESCGCRYSYVGAAYFCPSCGENSASHTFTQTLNTIRTAAGLGEILRNTLGPDEAEVMIRTLLEKAIQDTVMSFQRLNEQLYKRQSGKTARRNAFQKLDAGSDLWKAEIGHAYVDLIGQAKLDQLKIYFQQRHLLAHQQGIVDQDYIDRSGDKTYAVGQRLIVRERSAQKFADLVEELGDELRQRVEAKSG</sequence>
<gene>
    <name evidence="1" type="ORF">EV657_1469</name>
</gene>
<dbReference type="RefSeq" id="WP_134079666.1">
    <property type="nucleotide sequence ID" value="NZ_SOEB01000046.1"/>
</dbReference>
<evidence type="ECO:0000313" key="2">
    <source>
        <dbReference type="Proteomes" id="UP000295484"/>
    </source>
</evidence>
<proteinExistence type="predicted"/>
<dbReference type="AlphaFoldDB" id="A0A4V3GS13"/>
<reference evidence="1 2" key="1">
    <citation type="submission" date="2019-03" db="EMBL/GenBank/DDBJ databases">
        <title>Genomic Encyclopedia of Type Strains, Phase IV (KMG-IV): sequencing the most valuable type-strain genomes for metagenomic binning, comparative biology and taxonomic classification.</title>
        <authorList>
            <person name="Goeker M."/>
        </authorList>
    </citation>
    <scope>NUCLEOTIDE SEQUENCE [LARGE SCALE GENOMIC DNA]</scope>
    <source>
        <strain evidence="1 2">JA181</strain>
    </source>
</reference>
<organism evidence="1 2">
    <name type="scientific">Rhodovulum visakhapatnamense</name>
    <dbReference type="NCBI Taxonomy" id="364297"/>
    <lineage>
        <taxon>Bacteria</taxon>
        <taxon>Pseudomonadati</taxon>
        <taxon>Pseudomonadota</taxon>
        <taxon>Alphaproteobacteria</taxon>
        <taxon>Rhodobacterales</taxon>
        <taxon>Paracoccaceae</taxon>
        <taxon>Rhodovulum</taxon>
    </lineage>
</organism>